<reference evidence="6 7" key="1">
    <citation type="journal article" date="2014" name="PLoS Genet.">
        <title>Phylogenetically driven sequencing of extremely halophilic archaea reveals strategies for static and dynamic osmo-response.</title>
        <authorList>
            <person name="Becker E.A."/>
            <person name="Seitzer P.M."/>
            <person name="Tritt A."/>
            <person name="Larsen D."/>
            <person name="Krusor M."/>
            <person name="Yao A.I."/>
            <person name="Wu D."/>
            <person name="Madern D."/>
            <person name="Eisen J.A."/>
            <person name="Darling A.E."/>
            <person name="Facciotti M.T."/>
        </authorList>
    </citation>
    <scope>NUCLEOTIDE SEQUENCE [LARGE SCALE GENOMIC DNA]</scope>
    <source>
        <strain evidence="6 7">JCM 13891</strain>
    </source>
</reference>
<dbReference type="eggNOG" id="arCOG00193">
    <property type="taxonomic scope" value="Archaea"/>
</dbReference>
<organism evidence="6 7">
    <name type="scientific">Haloterrigena salina JCM 13891</name>
    <dbReference type="NCBI Taxonomy" id="1227488"/>
    <lineage>
        <taxon>Archaea</taxon>
        <taxon>Methanobacteriati</taxon>
        <taxon>Methanobacteriota</taxon>
        <taxon>Stenosarchaea group</taxon>
        <taxon>Halobacteria</taxon>
        <taxon>Halobacteriales</taxon>
        <taxon>Natrialbaceae</taxon>
        <taxon>Haloterrigena</taxon>
    </lineage>
</organism>
<keyword evidence="3" id="KW-0067">ATP-binding</keyword>
<dbReference type="OrthoDB" id="18368at2157"/>
<feature type="region of interest" description="Disordered" evidence="4">
    <location>
        <begin position="246"/>
        <end position="268"/>
    </location>
</feature>
<dbReference type="InterPro" id="IPR003439">
    <property type="entry name" value="ABC_transporter-like_ATP-bd"/>
</dbReference>
<dbReference type="PANTHER" id="PTHR42788:SF13">
    <property type="entry name" value="ALIPHATIC SULFONATES IMPORT ATP-BINDING PROTEIN SSUB"/>
    <property type="match status" value="1"/>
</dbReference>
<evidence type="ECO:0000256" key="4">
    <source>
        <dbReference type="SAM" id="MobiDB-lite"/>
    </source>
</evidence>
<dbReference type="SMART" id="SM00382">
    <property type="entry name" value="AAA"/>
    <property type="match status" value="1"/>
</dbReference>
<dbReference type="GO" id="GO:0005524">
    <property type="term" value="F:ATP binding"/>
    <property type="evidence" value="ECO:0007669"/>
    <property type="project" value="UniProtKB-KW"/>
</dbReference>
<dbReference type="Proteomes" id="UP000011657">
    <property type="component" value="Unassembled WGS sequence"/>
</dbReference>
<comment type="caution">
    <text evidence="6">The sequence shown here is derived from an EMBL/GenBank/DDBJ whole genome shotgun (WGS) entry which is preliminary data.</text>
</comment>
<evidence type="ECO:0000313" key="7">
    <source>
        <dbReference type="Proteomes" id="UP000011657"/>
    </source>
</evidence>
<feature type="domain" description="ABC transporter" evidence="5">
    <location>
        <begin position="2"/>
        <end position="229"/>
    </location>
</feature>
<dbReference type="STRING" id="1227488.C477_18960"/>
<evidence type="ECO:0000259" key="5">
    <source>
        <dbReference type="PROSITE" id="PS50893"/>
    </source>
</evidence>
<dbReference type="SUPFAM" id="SSF52540">
    <property type="entry name" value="P-loop containing nucleoside triphosphate hydrolases"/>
    <property type="match status" value="1"/>
</dbReference>
<dbReference type="PROSITE" id="PS00211">
    <property type="entry name" value="ABC_TRANSPORTER_1"/>
    <property type="match status" value="1"/>
</dbReference>
<dbReference type="PATRIC" id="fig|1227488.3.peg.3800"/>
<evidence type="ECO:0000256" key="2">
    <source>
        <dbReference type="ARBA" id="ARBA00022741"/>
    </source>
</evidence>
<sequence length="268" mass="30030">MIDLADVTVRFDDVTAIEDVDLRIDDGEFVTVVGPSGCGKTTLLRTIGGLQTPTTGRVRIDGKPPAAAQAGADLGFVFQRHTLFQWKTALENVTFLRRLAGEEPDETDARALLETMGLEGFADARPARLSGGMRQRVAIARALHLGADVLLMDEPFGELDEITRDELGVEIRDVWRRERKTVVFVTHSVPEAVFLADRCLVVCGQPGRIEADYEIDLPEPRDANVFGSRAFQEQVATVRRTLHEAHDRDRERDLGRDQRRERDRGRDR</sequence>
<dbReference type="InterPro" id="IPR027417">
    <property type="entry name" value="P-loop_NTPase"/>
</dbReference>
<dbReference type="PANTHER" id="PTHR42788">
    <property type="entry name" value="TAURINE IMPORT ATP-BINDING PROTEIN-RELATED"/>
    <property type="match status" value="1"/>
</dbReference>
<gene>
    <name evidence="6" type="ORF">C477_18960</name>
</gene>
<dbReference type="Pfam" id="PF00005">
    <property type="entry name" value="ABC_tran"/>
    <property type="match status" value="1"/>
</dbReference>
<name>M0BW99_9EURY</name>
<dbReference type="InterPro" id="IPR017871">
    <property type="entry name" value="ABC_transporter-like_CS"/>
</dbReference>
<keyword evidence="7" id="KW-1185">Reference proteome</keyword>
<dbReference type="InterPro" id="IPR003593">
    <property type="entry name" value="AAA+_ATPase"/>
</dbReference>
<dbReference type="GO" id="GO:0016887">
    <property type="term" value="F:ATP hydrolysis activity"/>
    <property type="evidence" value="ECO:0007669"/>
    <property type="project" value="InterPro"/>
</dbReference>
<proteinExistence type="predicted"/>
<dbReference type="EMBL" id="AOIS01000058">
    <property type="protein sequence ID" value="ELZ15296.1"/>
    <property type="molecule type" value="Genomic_DNA"/>
</dbReference>
<dbReference type="PROSITE" id="PS50893">
    <property type="entry name" value="ABC_TRANSPORTER_2"/>
    <property type="match status" value="1"/>
</dbReference>
<evidence type="ECO:0000256" key="3">
    <source>
        <dbReference type="ARBA" id="ARBA00022840"/>
    </source>
</evidence>
<protein>
    <submittedName>
        <fullName evidence="6">ABC transporter</fullName>
    </submittedName>
</protein>
<dbReference type="CDD" id="cd03293">
    <property type="entry name" value="ABC_NrtD_SsuB_transporters"/>
    <property type="match status" value="1"/>
</dbReference>
<dbReference type="RefSeq" id="WP_008896051.1">
    <property type="nucleotide sequence ID" value="NZ_AOIS01000058.1"/>
</dbReference>
<keyword evidence="2" id="KW-0547">Nucleotide-binding</keyword>
<dbReference type="Gene3D" id="3.40.50.300">
    <property type="entry name" value="P-loop containing nucleotide triphosphate hydrolases"/>
    <property type="match status" value="1"/>
</dbReference>
<dbReference type="InterPro" id="IPR050166">
    <property type="entry name" value="ABC_transporter_ATP-bind"/>
</dbReference>
<dbReference type="AlphaFoldDB" id="M0BW99"/>
<accession>M0BW99</accession>
<evidence type="ECO:0000313" key="6">
    <source>
        <dbReference type="EMBL" id="ELZ15296.1"/>
    </source>
</evidence>
<keyword evidence="1" id="KW-0813">Transport</keyword>
<evidence type="ECO:0000256" key="1">
    <source>
        <dbReference type="ARBA" id="ARBA00022448"/>
    </source>
</evidence>